<keyword evidence="3" id="KW-1185">Reference proteome</keyword>
<evidence type="ECO:0000313" key="3">
    <source>
        <dbReference type="Proteomes" id="UP001307889"/>
    </source>
</evidence>
<proteinExistence type="predicted"/>
<evidence type="ECO:0000256" key="1">
    <source>
        <dbReference type="SAM" id="MobiDB-lite"/>
    </source>
</evidence>
<dbReference type="Proteomes" id="UP001307889">
    <property type="component" value="Chromosome 5"/>
</dbReference>
<name>A0ABN7ARM7_9HEMI</name>
<feature type="compositionally biased region" description="Low complexity" evidence="1">
    <location>
        <begin position="13"/>
        <end position="39"/>
    </location>
</feature>
<accession>A0ABN7ARM7</accession>
<protein>
    <submittedName>
        <fullName evidence="2">Uncharacterized protein</fullName>
    </submittedName>
</protein>
<evidence type="ECO:0000313" key="2">
    <source>
        <dbReference type="EMBL" id="BES94866.1"/>
    </source>
</evidence>
<organism evidence="2 3">
    <name type="scientific">Nesidiocoris tenuis</name>
    <dbReference type="NCBI Taxonomy" id="355587"/>
    <lineage>
        <taxon>Eukaryota</taxon>
        <taxon>Metazoa</taxon>
        <taxon>Ecdysozoa</taxon>
        <taxon>Arthropoda</taxon>
        <taxon>Hexapoda</taxon>
        <taxon>Insecta</taxon>
        <taxon>Pterygota</taxon>
        <taxon>Neoptera</taxon>
        <taxon>Paraneoptera</taxon>
        <taxon>Hemiptera</taxon>
        <taxon>Heteroptera</taxon>
        <taxon>Panheteroptera</taxon>
        <taxon>Cimicomorpha</taxon>
        <taxon>Miridae</taxon>
        <taxon>Dicyphina</taxon>
        <taxon>Nesidiocoris</taxon>
    </lineage>
</organism>
<dbReference type="EMBL" id="AP028913">
    <property type="protein sequence ID" value="BES94866.1"/>
    <property type="molecule type" value="Genomic_DNA"/>
</dbReference>
<gene>
    <name evidence="2" type="ORF">NTJ_07675</name>
</gene>
<feature type="region of interest" description="Disordered" evidence="1">
    <location>
        <begin position="1"/>
        <end position="77"/>
    </location>
</feature>
<reference evidence="2 3" key="1">
    <citation type="submission" date="2023-09" db="EMBL/GenBank/DDBJ databases">
        <title>Nesidiocoris tenuis whole genome shotgun sequence.</title>
        <authorList>
            <person name="Shibata T."/>
            <person name="Shimoda M."/>
            <person name="Kobayashi T."/>
            <person name="Uehara T."/>
        </authorList>
    </citation>
    <scope>NUCLEOTIDE SEQUENCE [LARGE SCALE GENOMIC DNA]</scope>
    <source>
        <strain evidence="2 3">Japan</strain>
    </source>
</reference>
<sequence>MHFPPSPAGAQAPSLRSWRYRSPSLSRSRGGPSPSLSFPPSRPSVTARLRPPSHRIRSSRDDLRFKVLPLGRRSRPK</sequence>